<keyword evidence="1" id="KW-0732">Signal</keyword>
<evidence type="ECO:0000256" key="1">
    <source>
        <dbReference type="SAM" id="SignalP"/>
    </source>
</evidence>
<evidence type="ECO:0000259" key="2">
    <source>
        <dbReference type="Pfam" id="PF00079"/>
    </source>
</evidence>
<feature type="signal peptide" evidence="1">
    <location>
        <begin position="1"/>
        <end position="20"/>
    </location>
</feature>
<dbReference type="InterPro" id="IPR023796">
    <property type="entry name" value="Serpin_dom"/>
</dbReference>
<dbReference type="InterPro" id="IPR036186">
    <property type="entry name" value="Serpin_sf"/>
</dbReference>
<name>A6JW81_RAT</name>
<feature type="chain" id="PRO_5039928832" evidence="1">
    <location>
        <begin position="21"/>
        <end position="98"/>
    </location>
</feature>
<evidence type="ECO:0000313" key="3">
    <source>
        <dbReference type="EMBL" id="EDL75491.1"/>
    </source>
</evidence>
<organism evidence="3 4">
    <name type="scientific">Rattus norvegicus</name>
    <name type="common">Rat</name>
    <dbReference type="NCBI Taxonomy" id="10116"/>
    <lineage>
        <taxon>Eukaryota</taxon>
        <taxon>Metazoa</taxon>
        <taxon>Chordata</taxon>
        <taxon>Craniata</taxon>
        <taxon>Vertebrata</taxon>
        <taxon>Euteleostomi</taxon>
        <taxon>Mammalia</taxon>
        <taxon>Eutheria</taxon>
        <taxon>Euarchontoglires</taxon>
        <taxon>Glires</taxon>
        <taxon>Rodentia</taxon>
        <taxon>Myomorpha</taxon>
        <taxon>Muroidea</taxon>
        <taxon>Muridae</taxon>
        <taxon>Murinae</taxon>
        <taxon>Rattus</taxon>
    </lineage>
</organism>
<evidence type="ECO:0000313" key="4">
    <source>
        <dbReference type="Proteomes" id="UP000234681"/>
    </source>
</evidence>
<dbReference type="SUPFAM" id="SSF56574">
    <property type="entry name" value="Serpins"/>
    <property type="match status" value="1"/>
</dbReference>
<feature type="domain" description="Serpin" evidence="2">
    <location>
        <begin position="32"/>
        <end position="79"/>
    </location>
</feature>
<dbReference type="Pfam" id="PF00079">
    <property type="entry name" value="Serpin"/>
    <property type="match status" value="1"/>
</dbReference>
<evidence type="ECO:0000313" key="5">
    <source>
        <dbReference type="RGD" id="3748"/>
    </source>
</evidence>
<dbReference type="Gene3D" id="1.10.287.580">
    <property type="entry name" value="Helix hairpin bin"/>
    <property type="match status" value="1"/>
</dbReference>
<proteinExistence type="predicted"/>
<dbReference type="AlphaFoldDB" id="A6JW81"/>
<dbReference type="RGD" id="3748">
    <property type="gene designation" value="Serpine2"/>
</dbReference>
<dbReference type="Proteomes" id="UP000234681">
    <property type="component" value="Chromosome 9"/>
</dbReference>
<sequence length="98" mass="11017">MNWHFPFFILTTVTLSSVYSQLNSLSLEELGSDTGIQVFNQIIKSQPHENVVISPHGIASILGMLQLGADGRTKKQLSTCCFRCCCYRCFIYCMCSLK</sequence>
<reference evidence="4" key="1">
    <citation type="submission" date="2005-09" db="EMBL/GenBank/DDBJ databases">
        <authorList>
            <person name="Mural R.J."/>
            <person name="Li P.W."/>
            <person name="Adams M.D."/>
            <person name="Amanatides P.G."/>
            <person name="Baden-Tillson H."/>
            <person name="Barnstead M."/>
            <person name="Chin S.H."/>
            <person name="Dew I."/>
            <person name="Evans C.A."/>
            <person name="Ferriera S."/>
            <person name="Flanigan M."/>
            <person name="Fosler C."/>
            <person name="Glodek A."/>
            <person name="Gu Z."/>
            <person name="Holt R.A."/>
            <person name="Jennings D."/>
            <person name="Kraft C.L."/>
            <person name="Lu F."/>
            <person name="Nguyen T."/>
            <person name="Nusskern D.R."/>
            <person name="Pfannkoch C.M."/>
            <person name="Sitter C."/>
            <person name="Sutton G.G."/>
            <person name="Venter J.C."/>
            <person name="Wang Z."/>
            <person name="Woodage T."/>
            <person name="Zheng X.H."/>
            <person name="Zhong F."/>
        </authorList>
    </citation>
    <scope>NUCLEOTIDE SEQUENCE [LARGE SCALE GENOMIC DNA]</scope>
    <source>
        <strain>BN</strain>
        <strain evidence="4">Sprague-Dawley</strain>
    </source>
</reference>
<protein>
    <submittedName>
        <fullName evidence="3">Serine (Or cysteine) proteinase inhibitor, clade E, member 2, isoform CRA_c</fullName>
    </submittedName>
</protein>
<dbReference type="EMBL" id="CH474004">
    <property type="protein sequence ID" value="EDL75491.1"/>
    <property type="molecule type" value="Genomic_DNA"/>
</dbReference>
<accession>A6JW81</accession>
<gene>
    <name evidence="3 5" type="primary">Serpine2</name>
    <name evidence="3" type="ORF">rCG_23830</name>
</gene>